<keyword evidence="2" id="KW-0227">DNA damage</keyword>
<organism evidence="10 11">
    <name type="scientific">Linderina pennispora</name>
    <dbReference type="NCBI Taxonomy" id="61395"/>
    <lineage>
        <taxon>Eukaryota</taxon>
        <taxon>Fungi</taxon>
        <taxon>Fungi incertae sedis</taxon>
        <taxon>Zoopagomycota</taxon>
        <taxon>Kickxellomycotina</taxon>
        <taxon>Kickxellomycetes</taxon>
        <taxon>Kickxellales</taxon>
        <taxon>Kickxellaceae</taxon>
        <taxon>Linderina</taxon>
    </lineage>
</organism>
<dbReference type="SMART" id="SM00268">
    <property type="entry name" value="ACTIN"/>
    <property type="match status" value="1"/>
</dbReference>
<dbReference type="Proteomes" id="UP000193922">
    <property type="component" value="Unassembled WGS sequence"/>
</dbReference>
<feature type="compositionally biased region" description="Acidic residues" evidence="9">
    <location>
        <begin position="461"/>
        <end position="472"/>
    </location>
</feature>
<dbReference type="GeneID" id="63807124"/>
<dbReference type="Gene3D" id="3.90.640.10">
    <property type="entry name" value="Actin, Chain A, domain 4"/>
    <property type="match status" value="2"/>
</dbReference>
<sequence>MSKAHTAGTCQDAKLKKPFFDYASMSQGGCRAGWASEASPRLEFDNIVAKYRNRKVSSGALLLVGDDVHTDAMAKSSIRSGFDNGVLTNFDVMENVLDYIFTLLGCTDDRVAQPIVMTETVCTPYSSRRHMSELLFECYSVPSVTYGVDAAWSYYQNAGTLNDDALIIDTGNVASHVIPLYDARIHTNHTKRLNLGGQAMDEHLLKLLQLKYPTFPMKITEWQAHQLIDRFAYVADDYDRELAGFLSPDFLKEHDQIVQFPFPIPALDERTAEEIELRREQRRQQMKKMQENLARKRQEKVEQREQELQSLTALRESKSELETGEFVMQLKDAGLANEQELDAAIDDAQNFPEDRQPPTFPLLEIPDEELTDEQKQEKLKQKQQKALKARMEQEELERQDDELRTNHFDQWLEDKDRQAQPDPSCTTGGVHASQQRMRSIADLAANESTATGNKRRRRGDQDDDFGAEDDDWNVYRDISKEDDDEEEEADLEELEKNNKVLEQHALFYLEALDRDARAKIENTTIYRFTEGCLPAILEKPAAPQTIDNAAIVARAAREYQLHLNVERIRVPEVLFRPSLVGLDQAGLLETIDGVLRQTVRGPGLVKNVFVTGGGFSKVPGLLERLRRDIVGIVPVGTQVSVKGAADPVLDAWRGAAKWSTTETSTFKQSCITREDYMEFGGDYLKEHAASNRYFRC</sequence>
<dbReference type="InterPro" id="IPR043129">
    <property type="entry name" value="ATPase_NBD"/>
</dbReference>
<keyword evidence="3" id="KW-0805">Transcription regulation</keyword>
<dbReference type="OrthoDB" id="7340501at2759"/>
<feature type="compositionally biased region" description="Basic and acidic residues" evidence="9">
    <location>
        <begin position="401"/>
        <end position="419"/>
    </location>
</feature>
<dbReference type="GO" id="GO:0006974">
    <property type="term" value="P:DNA damage response"/>
    <property type="evidence" value="ECO:0007669"/>
    <property type="project" value="UniProtKB-KW"/>
</dbReference>
<feature type="coiled-coil region" evidence="8">
    <location>
        <begin position="272"/>
        <end position="314"/>
    </location>
</feature>
<evidence type="ECO:0000256" key="2">
    <source>
        <dbReference type="ARBA" id="ARBA00022763"/>
    </source>
</evidence>
<evidence type="ECO:0000256" key="1">
    <source>
        <dbReference type="ARBA" id="ARBA00004123"/>
    </source>
</evidence>
<dbReference type="PANTHER" id="PTHR11937">
    <property type="entry name" value="ACTIN"/>
    <property type="match status" value="1"/>
</dbReference>
<proteinExistence type="inferred from homology"/>
<keyword evidence="11" id="KW-1185">Reference proteome</keyword>
<keyword evidence="6" id="KW-0539">Nucleus</keyword>
<comment type="caution">
    <text evidence="10">The sequence shown here is derived from an EMBL/GenBank/DDBJ whole genome shotgun (WGS) entry which is preliminary data.</text>
</comment>
<evidence type="ECO:0000256" key="8">
    <source>
        <dbReference type="SAM" id="Coils"/>
    </source>
</evidence>
<comment type="subcellular location">
    <subcellularLocation>
        <location evidence="1">Nucleus</location>
    </subcellularLocation>
</comment>
<evidence type="ECO:0000256" key="4">
    <source>
        <dbReference type="ARBA" id="ARBA00023054"/>
    </source>
</evidence>
<dbReference type="AlphaFoldDB" id="A0A1Y1W451"/>
<evidence type="ECO:0000256" key="9">
    <source>
        <dbReference type="SAM" id="MobiDB-lite"/>
    </source>
</evidence>
<dbReference type="Pfam" id="PF00022">
    <property type="entry name" value="Actin"/>
    <property type="match status" value="2"/>
</dbReference>
<dbReference type="RefSeq" id="XP_040742012.1">
    <property type="nucleotide sequence ID" value="XM_040890476.1"/>
</dbReference>
<reference evidence="10 11" key="1">
    <citation type="submission" date="2016-07" db="EMBL/GenBank/DDBJ databases">
        <title>Pervasive Adenine N6-methylation of Active Genes in Fungi.</title>
        <authorList>
            <consortium name="DOE Joint Genome Institute"/>
            <person name="Mondo S.J."/>
            <person name="Dannebaum R.O."/>
            <person name="Kuo R.C."/>
            <person name="Labutti K."/>
            <person name="Haridas S."/>
            <person name="Kuo A."/>
            <person name="Salamov A."/>
            <person name="Ahrendt S.R."/>
            <person name="Lipzen A."/>
            <person name="Sullivan W."/>
            <person name="Andreopoulos W.B."/>
            <person name="Clum A."/>
            <person name="Lindquist E."/>
            <person name="Daum C."/>
            <person name="Ramamoorthy G.K."/>
            <person name="Gryganskyi A."/>
            <person name="Culley D."/>
            <person name="Magnuson J.K."/>
            <person name="James T.Y."/>
            <person name="O'Malley M.A."/>
            <person name="Stajich J.E."/>
            <person name="Spatafora J.W."/>
            <person name="Visel A."/>
            <person name="Grigoriev I.V."/>
        </authorList>
    </citation>
    <scope>NUCLEOTIDE SEQUENCE [LARGE SCALE GENOMIC DNA]</scope>
    <source>
        <strain evidence="10 11">ATCC 12442</strain>
    </source>
</reference>
<dbReference type="STRING" id="61395.A0A1Y1W451"/>
<evidence type="ECO:0000256" key="3">
    <source>
        <dbReference type="ARBA" id="ARBA00023015"/>
    </source>
</evidence>
<evidence type="ECO:0000256" key="5">
    <source>
        <dbReference type="ARBA" id="ARBA00023163"/>
    </source>
</evidence>
<feature type="compositionally biased region" description="Polar residues" evidence="9">
    <location>
        <begin position="421"/>
        <end position="437"/>
    </location>
</feature>
<dbReference type="SUPFAM" id="SSF53067">
    <property type="entry name" value="Actin-like ATPase domain"/>
    <property type="match status" value="2"/>
</dbReference>
<gene>
    <name evidence="10" type="ORF">DL89DRAFT_294123</name>
</gene>
<evidence type="ECO:0000313" key="10">
    <source>
        <dbReference type="EMBL" id="ORX68198.1"/>
    </source>
</evidence>
<dbReference type="FunFam" id="3.30.420.40:FF:000122">
    <property type="entry name" value="ARP5 actin-related protein 5 homolog"/>
    <property type="match status" value="1"/>
</dbReference>
<name>A0A1Y1W451_9FUNG</name>
<keyword evidence="5" id="KW-0804">Transcription</keyword>
<evidence type="ECO:0000256" key="7">
    <source>
        <dbReference type="RuleBase" id="RU000487"/>
    </source>
</evidence>
<protein>
    <submittedName>
        <fullName evidence="10">Actin-like ATPase domain-containing protein</fullName>
    </submittedName>
</protein>
<dbReference type="CDD" id="cd10211">
    <property type="entry name" value="ASKHA_NBD_Arp5"/>
    <property type="match status" value="1"/>
</dbReference>
<dbReference type="InterPro" id="IPR004000">
    <property type="entry name" value="Actin"/>
</dbReference>
<evidence type="ECO:0000313" key="11">
    <source>
        <dbReference type="Proteomes" id="UP000193922"/>
    </source>
</evidence>
<dbReference type="Gene3D" id="3.30.420.40">
    <property type="match status" value="4"/>
</dbReference>
<dbReference type="FunFam" id="3.30.420.40:FF:000058">
    <property type="entry name" value="Putative actin-related protein 5"/>
    <property type="match status" value="1"/>
</dbReference>
<dbReference type="EMBL" id="MCFD01000010">
    <property type="protein sequence ID" value="ORX68198.1"/>
    <property type="molecule type" value="Genomic_DNA"/>
</dbReference>
<comment type="similarity">
    <text evidence="7">Belongs to the actin family.</text>
</comment>
<dbReference type="GO" id="GO:0005634">
    <property type="term" value="C:nucleus"/>
    <property type="evidence" value="ECO:0007669"/>
    <property type="project" value="UniProtKB-SubCell"/>
</dbReference>
<feature type="region of interest" description="Disordered" evidence="9">
    <location>
        <begin position="371"/>
        <end position="492"/>
    </location>
</feature>
<evidence type="ECO:0000256" key="6">
    <source>
        <dbReference type="ARBA" id="ARBA00023242"/>
    </source>
</evidence>
<keyword evidence="4 8" id="KW-0175">Coiled coil</keyword>
<feature type="compositionally biased region" description="Acidic residues" evidence="9">
    <location>
        <begin position="480"/>
        <end position="492"/>
    </location>
</feature>
<accession>A0A1Y1W451</accession>